<name>F7NK18_9FIRM</name>
<dbReference type="RefSeq" id="WP_004095972.1">
    <property type="nucleotide sequence ID" value="NZ_AFGF01000102.1"/>
</dbReference>
<reference evidence="3 4" key="1">
    <citation type="journal article" date="2011" name="EMBO J.">
        <title>Structural diversity of bacterial flagellar motors.</title>
        <authorList>
            <person name="Chen S."/>
            <person name="Beeby M."/>
            <person name="Murphy G.E."/>
            <person name="Leadbetter J.R."/>
            <person name="Hendrixson D.R."/>
            <person name="Briegel A."/>
            <person name="Li Z."/>
            <person name="Shi J."/>
            <person name="Tocheva E.I."/>
            <person name="Muller A."/>
            <person name="Dobro M.J."/>
            <person name="Jensen G.J."/>
        </authorList>
    </citation>
    <scope>NUCLEOTIDE SEQUENCE [LARGE SCALE GENOMIC DNA]</scope>
    <source>
        <strain evidence="3 4">DSM 6540</strain>
    </source>
</reference>
<comment type="caution">
    <text evidence="3">The sequence shown here is derived from an EMBL/GenBank/DDBJ whole genome shotgun (WGS) entry which is preliminary data.</text>
</comment>
<keyword evidence="1" id="KW-0812">Transmembrane</keyword>
<evidence type="ECO:0000256" key="1">
    <source>
        <dbReference type="SAM" id="Phobius"/>
    </source>
</evidence>
<dbReference type="AlphaFoldDB" id="F7NK18"/>
<accession>F7NK18</accession>
<sequence length="209" mass="21957">MGLFQRSPVGGGIVVNHIWFLFMVVGIVYAAWHGQIGVVTQAAVTAAESAVALAFKLIGVMCLWLGLMKIAERAGMIRLFSVIIGPVVRMLFPSIPRNHPALGNIILTLSANLLGLGNAATPFGIKAMQQLQQLNSKPDVATEAMCTLLALCTTGFTLIPATMIALRSAAGSAAPADIVGVTVITSLVATFAALTADFVCRLLLTRGRR</sequence>
<evidence type="ECO:0000259" key="2">
    <source>
        <dbReference type="Pfam" id="PF07670"/>
    </source>
</evidence>
<keyword evidence="4" id="KW-1185">Reference proteome</keyword>
<dbReference type="Proteomes" id="UP000003240">
    <property type="component" value="Unassembled WGS sequence"/>
</dbReference>
<dbReference type="EMBL" id="AFGF01000102">
    <property type="protein sequence ID" value="EGO63665.1"/>
    <property type="molecule type" value="Genomic_DNA"/>
</dbReference>
<feature type="domain" description="Nucleoside transporter/FeoB GTPase Gate" evidence="2">
    <location>
        <begin position="54"/>
        <end position="163"/>
    </location>
</feature>
<feature type="transmembrane region" description="Helical" evidence="1">
    <location>
        <begin position="38"/>
        <end position="65"/>
    </location>
</feature>
<dbReference type="eggNOG" id="COG2715">
    <property type="taxonomic scope" value="Bacteria"/>
</dbReference>
<keyword evidence="1" id="KW-0472">Membrane</keyword>
<feature type="transmembrane region" description="Helical" evidence="1">
    <location>
        <begin position="178"/>
        <end position="204"/>
    </location>
</feature>
<gene>
    <name evidence="3" type="ORF">ALO_12149</name>
</gene>
<dbReference type="Pfam" id="PF07670">
    <property type="entry name" value="Gate"/>
    <property type="match status" value="1"/>
</dbReference>
<feature type="transmembrane region" description="Helical" evidence="1">
    <location>
        <begin position="12"/>
        <end position="32"/>
    </location>
</feature>
<feature type="transmembrane region" description="Helical" evidence="1">
    <location>
        <begin position="146"/>
        <end position="166"/>
    </location>
</feature>
<dbReference type="InterPro" id="IPR011642">
    <property type="entry name" value="Gate_dom"/>
</dbReference>
<dbReference type="STRING" id="1009370.ALO_12149"/>
<evidence type="ECO:0000313" key="4">
    <source>
        <dbReference type="Proteomes" id="UP000003240"/>
    </source>
</evidence>
<evidence type="ECO:0000313" key="3">
    <source>
        <dbReference type="EMBL" id="EGO63665.1"/>
    </source>
</evidence>
<feature type="transmembrane region" description="Helical" evidence="1">
    <location>
        <begin position="77"/>
        <end position="95"/>
    </location>
</feature>
<organism evidence="3 4">
    <name type="scientific">Acetonema longum DSM 6540</name>
    <dbReference type="NCBI Taxonomy" id="1009370"/>
    <lineage>
        <taxon>Bacteria</taxon>
        <taxon>Bacillati</taxon>
        <taxon>Bacillota</taxon>
        <taxon>Negativicutes</taxon>
        <taxon>Acetonemataceae</taxon>
        <taxon>Acetonema</taxon>
    </lineage>
</organism>
<keyword evidence="1" id="KW-1133">Transmembrane helix</keyword>
<protein>
    <submittedName>
        <fullName evidence="3">Nucleoside recognition</fullName>
    </submittedName>
</protein>
<feature type="transmembrane region" description="Helical" evidence="1">
    <location>
        <begin position="101"/>
        <end position="125"/>
    </location>
</feature>
<proteinExistence type="predicted"/>